<organism evidence="6 7">
    <name type="scientific">Heterodera trifolii</name>
    <dbReference type="NCBI Taxonomy" id="157864"/>
    <lineage>
        <taxon>Eukaryota</taxon>
        <taxon>Metazoa</taxon>
        <taxon>Ecdysozoa</taxon>
        <taxon>Nematoda</taxon>
        <taxon>Chromadorea</taxon>
        <taxon>Rhabditida</taxon>
        <taxon>Tylenchina</taxon>
        <taxon>Tylenchomorpha</taxon>
        <taxon>Tylenchoidea</taxon>
        <taxon>Heteroderidae</taxon>
        <taxon>Heteroderinae</taxon>
        <taxon>Heterodera</taxon>
    </lineage>
</organism>
<dbReference type="Pfam" id="PF05903">
    <property type="entry name" value="Peptidase_C97"/>
    <property type="match status" value="1"/>
</dbReference>
<keyword evidence="7" id="KW-1185">Reference proteome</keyword>
<evidence type="ECO:0000259" key="5">
    <source>
        <dbReference type="Pfam" id="PF05903"/>
    </source>
</evidence>
<accession>A0ABD2L0E4</accession>
<feature type="chain" id="PRO_5044863135" description="PPPDE domain-containing protein" evidence="4">
    <location>
        <begin position="21"/>
        <end position="377"/>
    </location>
</feature>
<protein>
    <recommendedName>
        <fullName evidence="5">PPPDE domain-containing protein</fullName>
    </recommendedName>
</protein>
<comment type="caution">
    <text evidence="6">The sequence shown here is derived from an EMBL/GenBank/DDBJ whole genome shotgun (WGS) entry which is preliminary data.</text>
</comment>
<feature type="signal peptide" evidence="4">
    <location>
        <begin position="1"/>
        <end position="20"/>
    </location>
</feature>
<dbReference type="Proteomes" id="UP001620626">
    <property type="component" value="Unassembled WGS sequence"/>
</dbReference>
<dbReference type="AlphaFoldDB" id="A0ABD2L0E4"/>
<comment type="similarity">
    <text evidence="1">Belongs to the DeSI family.</text>
</comment>
<proteinExistence type="inferred from homology"/>
<name>A0ABD2L0E4_9BILA</name>
<evidence type="ECO:0000313" key="6">
    <source>
        <dbReference type="EMBL" id="KAL3107979.1"/>
    </source>
</evidence>
<dbReference type="EMBL" id="JBICBT010000602">
    <property type="protein sequence ID" value="KAL3107979.1"/>
    <property type="molecule type" value="Genomic_DNA"/>
</dbReference>
<evidence type="ECO:0000256" key="3">
    <source>
        <dbReference type="ARBA" id="ARBA00022801"/>
    </source>
</evidence>
<evidence type="ECO:0000256" key="2">
    <source>
        <dbReference type="ARBA" id="ARBA00022670"/>
    </source>
</evidence>
<keyword evidence="4" id="KW-0732">Signal</keyword>
<sequence>MPLIILGFYIICAHFCQILSNPDDNSADEDGRLLSFNQIGEFIETVKEPIFQQIISFGRPTLAINEVTEEREEAHWTDKLGNKMIQAGEQHGTTNLIQEINSRINTAEPIIFEYIRNENSAQCAAQPDNCQKIVKVAKAQMSVRLLINMAKQIVQEKILHQIYNEPLQKARLCNWWYRFRYTVSDSAVHFVEDGIARKLVVLMRKPAEKAIIVEVFTEKFFAPYKIGSCFQACGINHRGIKVYGIEFHFVDSYGIIIGDKIRQRRDDPARGIKFHRIGYTNKSQWEVQKIFDHFNDFYMENEKLKEGNYSSRKYDLRKNNCIDFSKEFAEALLEGDNQLKSKHWPPRVLRQPPINDKSCGFSSCFIPPNIPEDQQDN</sequence>
<gene>
    <name evidence="6" type="ORF">niasHT_012887</name>
</gene>
<dbReference type="GO" id="GO:0006508">
    <property type="term" value="P:proteolysis"/>
    <property type="evidence" value="ECO:0007669"/>
    <property type="project" value="UniProtKB-KW"/>
</dbReference>
<dbReference type="Gene3D" id="3.90.1720.30">
    <property type="entry name" value="PPPDE domains"/>
    <property type="match status" value="1"/>
</dbReference>
<keyword evidence="2" id="KW-0645">Protease</keyword>
<dbReference type="InterPro" id="IPR042266">
    <property type="entry name" value="PPPDE_sf"/>
</dbReference>
<evidence type="ECO:0000313" key="7">
    <source>
        <dbReference type="Proteomes" id="UP001620626"/>
    </source>
</evidence>
<keyword evidence="3" id="KW-0378">Hydrolase</keyword>
<evidence type="ECO:0000256" key="1">
    <source>
        <dbReference type="ARBA" id="ARBA00008140"/>
    </source>
</evidence>
<evidence type="ECO:0000256" key="4">
    <source>
        <dbReference type="SAM" id="SignalP"/>
    </source>
</evidence>
<reference evidence="6 7" key="1">
    <citation type="submission" date="2024-10" db="EMBL/GenBank/DDBJ databases">
        <authorList>
            <person name="Kim D."/>
        </authorList>
    </citation>
    <scope>NUCLEOTIDE SEQUENCE [LARGE SCALE GENOMIC DNA]</scope>
    <source>
        <strain evidence="6">BH-2024</strain>
    </source>
</reference>
<feature type="domain" description="PPPDE" evidence="5">
    <location>
        <begin position="230"/>
        <end position="334"/>
    </location>
</feature>
<dbReference type="GO" id="GO:0008233">
    <property type="term" value="F:peptidase activity"/>
    <property type="evidence" value="ECO:0007669"/>
    <property type="project" value="UniProtKB-KW"/>
</dbReference>
<dbReference type="InterPro" id="IPR008580">
    <property type="entry name" value="PPPDE_dom"/>
</dbReference>